<reference evidence="2" key="1">
    <citation type="journal article" date="2023" name="G3 (Bethesda)">
        <title>Whole genome assembly and annotation of the endangered Caribbean coral Acropora cervicornis.</title>
        <authorList>
            <person name="Selwyn J.D."/>
            <person name="Vollmer S.V."/>
        </authorList>
    </citation>
    <scope>NUCLEOTIDE SEQUENCE</scope>
    <source>
        <strain evidence="2">K2</strain>
    </source>
</reference>
<organism evidence="2 3">
    <name type="scientific">Acropora cervicornis</name>
    <name type="common">Staghorn coral</name>
    <dbReference type="NCBI Taxonomy" id="6130"/>
    <lineage>
        <taxon>Eukaryota</taxon>
        <taxon>Metazoa</taxon>
        <taxon>Cnidaria</taxon>
        <taxon>Anthozoa</taxon>
        <taxon>Hexacorallia</taxon>
        <taxon>Scleractinia</taxon>
        <taxon>Astrocoeniina</taxon>
        <taxon>Acroporidae</taxon>
        <taxon>Acropora</taxon>
    </lineage>
</organism>
<reference evidence="2" key="2">
    <citation type="journal article" date="2023" name="Science">
        <title>Genomic signatures of disease resistance in endangered staghorn corals.</title>
        <authorList>
            <person name="Vollmer S.V."/>
            <person name="Selwyn J.D."/>
            <person name="Despard B.A."/>
            <person name="Roesel C.L."/>
        </authorList>
    </citation>
    <scope>NUCLEOTIDE SEQUENCE</scope>
    <source>
        <strain evidence="2">K2</strain>
    </source>
</reference>
<comment type="caution">
    <text evidence="2">The sequence shown here is derived from an EMBL/GenBank/DDBJ whole genome shotgun (WGS) entry which is preliminary data.</text>
</comment>
<evidence type="ECO:0000313" key="3">
    <source>
        <dbReference type="Proteomes" id="UP001249851"/>
    </source>
</evidence>
<sequence length="84" mass="9489">MNPSEDGPGRITFLLKNPNFPTEEDTRKLIGTKHRQQHHYNKQAKPLEPISVGETVRLRLPGEKTWSSGTCTDTAGPRSYQVQD</sequence>
<name>A0AAD9V471_ACRCE</name>
<proteinExistence type="predicted"/>
<feature type="region of interest" description="Disordered" evidence="1">
    <location>
        <begin position="62"/>
        <end position="84"/>
    </location>
</feature>
<keyword evidence="3" id="KW-1185">Reference proteome</keyword>
<evidence type="ECO:0000313" key="2">
    <source>
        <dbReference type="EMBL" id="KAK2560628.1"/>
    </source>
</evidence>
<feature type="region of interest" description="Disordered" evidence="1">
    <location>
        <begin position="1"/>
        <end position="24"/>
    </location>
</feature>
<gene>
    <name evidence="2" type="ORF">P5673_016377</name>
</gene>
<evidence type="ECO:0000256" key="1">
    <source>
        <dbReference type="SAM" id="MobiDB-lite"/>
    </source>
</evidence>
<accession>A0AAD9V471</accession>
<dbReference type="Proteomes" id="UP001249851">
    <property type="component" value="Unassembled WGS sequence"/>
</dbReference>
<dbReference type="EMBL" id="JARQWQ010000035">
    <property type="protein sequence ID" value="KAK2560628.1"/>
    <property type="molecule type" value="Genomic_DNA"/>
</dbReference>
<dbReference type="AlphaFoldDB" id="A0AAD9V471"/>
<protein>
    <submittedName>
        <fullName evidence="2">Uncharacterized protein</fullName>
    </submittedName>
</protein>